<dbReference type="Pfam" id="PF01381">
    <property type="entry name" value="HTH_3"/>
    <property type="match status" value="1"/>
</dbReference>
<dbReference type="InterPro" id="IPR001387">
    <property type="entry name" value="Cro/C1-type_HTH"/>
</dbReference>
<comment type="caution">
    <text evidence="3">The sequence shown here is derived from an EMBL/GenBank/DDBJ whole genome shotgun (WGS) entry which is preliminary data.</text>
</comment>
<evidence type="ECO:0000259" key="2">
    <source>
        <dbReference type="PROSITE" id="PS50943"/>
    </source>
</evidence>
<name>A0A0R1M0Q3_9LACO</name>
<organism evidence="3 4">
    <name type="scientific">Liquorilactobacillus capillatus DSM 19910</name>
    <dbReference type="NCBI Taxonomy" id="1423731"/>
    <lineage>
        <taxon>Bacteria</taxon>
        <taxon>Bacillati</taxon>
        <taxon>Bacillota</taxon>
        <taxon>Bacilli</taxon>
        <taxon>Lactobacillales</taxon>
        <taxon>Lactobacillaceae</taxon>
        <taxon>Liquorilactobacillus</taxon>
    </lineage>
</organism>
<dbReference type="RefSeq" id="WP_057744367.1">
    <property type="nucleotide sequence ID" value="NZ_AZEF01000027.1"/>
</dbReference>
<dbReference type="Gene3D" id="1.10.260.40">
    <property type="entry name" value="lambda repressor-like DNA-binding domains"/>
    <property type="match status" value="1"/>
</dbReference>
<dbReference type="InterPro" id="IPR010982">
    <property type="entry name" value="Lambda_DNA-bd_dom_sf"/>
</dbReference>
<proteinExistence type="predicted"/>
<dbReference type="AlphaFoldDB" id="A0A0R1M0Q3"/>
<accession>A0A0R1M0Q3</accession>
<dbReference type="SUPFAM" id="SSF47413">
    <property type="entry name" value="lambda repressor-like DNA-binding domains"/>
    <property type="match status" value="1"/>
</dbReference>
<dbReference type="PANTHER" id="PTHR46558:SF11">
    <property type="entry name" value="HTH-TYPE TRANSCRIPTIONAL REGULATOR XRE"/>
    <property type="match status" value="1"/>
</dbReference>
<dbReference type="EMBL" id="AZEF01000027">
    <property type="protein sequence ID" value="KRL01193.1"/>
    <property type="molecule type" value="Genomic_DNA"/>
</dbReference>
<keyword evidence="4" id="KW-1185">Reference proteome</keyword>
<dbReference type="PANTHER" id="PTHR46558">
    <property type="entry name" value="TRACRIPTIONAL REGULATORY PROTEIN-RELATED-RELATED"/>
    <property type="match status" value="1"/>
</dbReference>
<dbReference type="PROSITE" id="PS50943">
    <property type="entry name" value="HTH_CROC1"/>
    <property type="match status" value="1"/>
</dbReference>
<protein>
    <recommendedName>
        <fullName evidence="2">HTH cro/C1-type domain-containing protein</fullName>
    </recommendedName>
</protein>
<feature type="domain" description="HTH cro/C1-type" evidence="2">
    <location>
        <begin position="8"/>
        <end position="61"/>
    </location>
</feature>
<dbReference type="OrthoDB" id="6386941at2"/>
<dbReference type="GO" id="GO:0003677">
    <property type="term" value="F:DNA binding"/>
    <property type="evidence" value="ECO:0007669"/>
    <property type="project" value="UniProtKB-KW"/>
</dbReference>
<reference evidence="3 4" key="1">
    <citation type="journal article" date="2015" name="Genome Announc.">
        <title>Expanding the biotechnology potential of lactobacilli through comparative genomics of 213 strains and associated genera.</title>
        <authorList>
            <person name="Sun Z."/>
            <person name="Harris H.M."/>
            <person name="McCann A."/>
            <person name="Guo C."/>
            <person name="Argimon S."/>
            <person name="Zhang W."/>
            <person name="Yang X."/>
            <person name="Jeffery I.B."/>
            <person name="Cooney J.C."/>
            <person name="Kagawa T.F."/>
            <person name="Liu W."/>
            <person name="Song Y."/>
            <person name="Salvetti E."/>
            <person name="Wrobel A."/>
            <person name="Rasinkangas P."/>
            <person name="Parkhill J."/>
            <person name="Rea M.C."/>
            <person name="O'Sullivan O."/>
            <person name="Ritari J."/>
            <person name="Douillard F.P."/>
            <person name="Paul Ross R."/>
            <person name="Yang R."/>
            <person name="Briner A.E."/>
            <person name="Felis G.E."/>
            <person name="de Vos W.M."/>
            <person name="Barrangou R."/>
            <person name="Klaenhammer T.R."/>
            <person name="Caufield P.W."/>
            <person name="Cui Y."/>
            <person name="Zhang H."/>
            <person name="O'Toole P.W."/>
        </authorList>
    </citation>
    <scope>NUCLEOTIDE SEQUENCE [LARGE SCALE GENOMIC DNA]</scope>
    <source>
        <strain evidence="3 4">DSM 19910</strain>
    </source>
</reference>
<evidence type="ECO:0000256" key="1">
    <source>
        <dbReference type="ARBA" id="ARBA00023125"/>
    </source>
</evidence>
<dbReference type="Proteomes" id="UP000051621">
    <property type="component" value="Unassembled WGS sequence"/>
</dbReference>
<dbReference type="PATRIC" id="fig|1423731.3.peg.1372"/>
<gene>
    <name evidence="3" type="ORF">FC81_GL001334</name>
</gene>
<dbReference type="CDD" id="cd00093">
    <property type="entry name" value="HTH_XRE"/>
    <property type="match status" value="1"/>
</dbReference>
<keyword evidence="1" id="KW-0238">DNA-binding</keyword>
<evidence type="ECO:0000313" key="4">
    <source>
        <dbReference type="Proteomes" id="UP000051621"/>
    </source>
</evidence>
<evidence type="ECO:0000313" key="3">
    <source>
        <dbReference type="EMBL" id="KRL01193.1"/>
    </source>
</evidence>
<sequence>MDIVNQAKKYRKLHRLTQEALAQAVGVSRRTIISLEKGKYTPSLLLALQLADFFQVNISEIFYLDKQMGI</sequence>
<dbReference type="SMART" id="SM00530">
    <property type="entry name" value="HTH_XRE"/>
    <property type="match status" value="1"/>
</dbReference>